<dbReference type="Proteomes" id="UP001057498">
    <property type="component" value="Chromosome"/>
</dbReference>
<evidence type="ECO:0000313" key="3">
    <source>
        <dbReference type="Proteomes" id="UP001057498"/>
    </source>
</evidence>
<name>A0ABM7YRF6_9BURK</name>
<organism evidence="2 3">
    <name type="scientific">Sphaerotilus microaerophilus</name>
    <dbReference type="NCBI Taxonomy" id="2914710"/>
    <lineage>
        <taxon>Bacteria</taxon>
        <taxon>Pseudomonadati</taxon>
        <taxon>Pseudomonadota</taxon>
        <taxon>Betaproteobacteria</taxon>
        <taxon>Burkholderiales</taxon>
        <taxon>Sphaerotilaceae</taxon>
        <taxon>Sphaerotilus</taxon>
    </lineage>
</organism>
<protein>
    <submittedName>
        <fullName evidence="2">Uncharacterized protein</fullName>
    </submittedName>
</protein>
<dbReference type="RefSeq" id="WP_251970371.1">
    <property type="nucleotide sequence ID" value="NZ_AP025730.1"/>
</dbReference>
<dbReference type="EMBL" id="AP025730">
    <property type="protein sequence ID" value="BDI07152.1"/>
    <property type="molecule type" value="Genomic_DNA"/>
</dbReference>
<sequence length="82" mass="8611">MTTQQQHWTHWLGRLKPGARVRQNARRVPDFADYGTAFGLDLSLSASAAASALARGAAASTAEGPGTDAHRGEPADAAKLPR</sequence>
<keyword evidence="3" id="KW-1185">Reference proteome</keyword>
<feature type="region of interest" description="Disordered" evidence="1">
    <location>
        <begin position="55"/>
        <end position="82"/>
    </location>
</feature>
<reference evidence="2" key="1">
    <citation type="submission" date="2022-04" db="EMBL/GenBank/DDBJ databases">
        <title>Whole genome sequence of Sphaerotilus sp. FB-5.</title>
        <authorList>
            <person name="Takeda M."/>
            <person name="Narihara S."/>
            <person name="Akimoto M."/>
            <person name="Akimoto R."/>
            <person name="Nishiyashiki S."/>
            <person name="Murakami T."/>
        </authorList>
    </citation>
    <scope>NUCLEOTIDE SEQUENCE</scope>
    <source>
        <strain evidence="2">FB-5</strain>
    </source>
</reference>
<evidence type="ECO:0000256" key="1">
    <source>
        <dbReference type="SAM" id="MobiDB-lite"/>
    </source>
</evidence>
<proteinExistence type="predicted"/>
<accession>A0ABM7YRF6</accession>
<evidence type="ECO:0000313" key="2">
    <source>
        <dbReference type="EMBL" id="BDI07152.1"/>
    </source>
</evidence>
<gene>
    <name evidence="2" type="ORF">CATMQ487_41220</name>
</gene>